<accession>A0A7H0H401</accession>
<dbReference type="EMBL" id="CP060789">
    <property type="protein sequence ID" value="QNP55267.1"/>
    <property type="molecule type" value="Genomic_DNA"/>
</dbReference>
<keyword evidence="2" id="KW-0378">Hydrolase</keyword>
<feature type="domain" description="DUF7916" evidence="1">
    <location>
        <begin position="1"/>
        <end position="292"/>
    </location>
</feature>
<sequence length="292" mass="30395">MTRPDLLEAITAAEGRTLICETSALTEPLIAGITNAEVAASLAADMILLNFLDVDDPVINGLPGDTPIADSVRTLKRLAGRPVGINLEPIDARYEPDPADPYFVPPGRRATQANALRAAELGVDLIVFTGNPGAGVSNHTIADAVAEAHEVVGDRLVLAAGRMHAAGVFGPQGGLLTLAEVDAFIDAGADIVLLPAPGTVPGVTLELVHPLVSRVHSRGALVMTTIGTSQEGSDEATMRQFALTAKMAGADLHHIGDAGYSGIATPENIFAYSIAVRGRRHTIARMARSVLR</sequence>
<dbReference type="GO" id="GO:0016787">
    <property type="term" value="F:hydrolase activity"/>
    <property type="evidence" value="ECO:0007669"/>
    <property type="project" value="UniProtKB-KW"/>
</dbReference>
<organism evidence="2 3">
    <name type="scientific">Tessaracoccus defluvii</name>
    <dbReference type="NCBI Taxonomy" id="1285901"/>
    <lineage>
        <taxon>Bacteria</taxon>
        <taxon>Bacillati</taxon>
        <taxon>Actinomycetota</taxon>
        <taxon>Actinomycetes</taxon>
        <taxon>Propionibacteriales</taxon>
        <taxon>Propionibacteriaceae</taxon>
        <taxon>Tessaracoccus</taxon>
    </lineage>
</organism>
<dbReference type="AlphaFoldDB" id="A0A7H0H401"/>
<dbReference type="SUPFAM" id="SSF51366">
    <property type="entry name" value="Ribulose-phoshate binding barrel"/>
    <property type="match status" value="1"/>
</dbReference>
<dbReference type="Pfam" id="PF25509">
    <property type="entry name" value="DUF7916"/>
    <property type="match status" value="1"/>
</dbReference>
<gene>
    <name evidence="2" type="ORF">H9L22_13640</name>
</gene>
<evidence type="ECO:0000259" key="1">
    <source>
        <dbReference type="Pfam" id="PF25509"/>
    </source>
</evidence>
<evidence type="ECO:0000313" key="2">
    <source>
        <dbReference type="EMBL" id="QNP55267.1"/>
    </source>
</evidence>
<reference evidence="2 3" key="1">
    <citation type="submission" date="2020-08" db="EMBL/GenBank/DDBJ databases">
        <title>Genome sequence of Tessaracoccus defluvii JCM 17540T.</title>
        <authorList>
            <person name="Hyun D.-W."/>
            <person name="Bae J.-W."/>
        </authorList>
    </citation>
    <scope>NUCLEOTIDE SEQUENCE [LARGE SCALE GENOMIC DNA]</scope>
    <source>
        <strain evidence="2 3">JCM 17540</strain>
    </source>
</reference>
<keyword evidence="3" id="KW-1185">Reference proteome</keyword>
<dbReference type="Proteomes" id="UP000516117">
    <property type="component" value="Chromosome"/>
</dbReference>
<proteinExistence type="predicted"/>
<evidence type="ECO:0000313" key="3">
    <source>
        <dbReference type="Proteomes" id="UP000516117"/>
    </source>
</evidence>
<dbReference type="RefSeq" id="WP_187720403.1">
    <property type="nucleotide sequence ID" value="NZ_CP060789.1"/>
</dbReference>
<dbReference type="KEGG" id="tdf:H9L22_13640"/>
<dbReference type="InterPro" id="IPR011060">
    <property type="entry name" value="RibuloseP-bd_barrel"/>
</dbReference>
<name>A0A7H0H401_9ACTN</name>
<protein>
    <submittedName>
        <fullName evidence="2">Haloacid dehalogenase-like hydrolase</fullName>
    </submittedName>
</protein>
<dbReference type="InterPro" id="IPR057238">
    <property type="entry name" value="DUF7916"/>
</dbReference>